<dbReference type="AlphaFoldDB" id="A0A6H0SMS2"/>
<dbReference type="EMBL" id="CP032549">
    <property type="protein sequence ID" value="QIV87881.1"/>
    <property type="molecule type" value="Genomic_DNA"/>
</dbReference>
<keyword evidence="1" id="KW-0732">Signal</keyword>
<feature type="signal peptide" evidence="1">
    <location>
        <begin position="1"/>
        <end position="19"/>
    </location>
</feature>
<accession>A0A6H0SMS2</accession>
<sequence length="131" mass="13795">MVPAALLAMVSLCLGGCSANDIQASADALHQEHELVSIGTEVTQPNQELSLGFPLNGGQYSLAMQCSGEERSSTIEWNTSDSTDHGEINVPCSSDGNVVHQEITLGSYSQSLNFVAAELQGQRLQVSVADS</sequence>
<protein>
    <submittedName>
        <fullName evidence="2">Uncharacterized protein</fullName>
    </submittedName>
</protein>
<gene>
    <name evidence="2" type="ORF">D3791_12635</name>
</gene>
<evidence type="ECO:0000313" key="3">
    <source>
        <dbReference type="Proteomes" id="UP000502331"/>
    </source>
</evidence>
<proteinExistence type="predicted"/>
<keyword evidence="3" id="KW-1185">Reference proteome</keyword>
<name>A0A6H0SMS2_9MICC</name>
<feature type="chain" id="PRO_5038580210" evidence="1">
    <location>
        <begin position="20"/>
        <end position="131"/>
    </location>
</feature>
<reference evidence="2 3" key="1">
    <citation type="submission" date="2018-09" db="EMBL/GenBank/DDBJ databases">
        <title>Glutamicibacter mishrai S5-52T (LMG 29155T = KCTC 39846T).</title>
        <authorList>
            <person name="Das S.K."/>
        </authorList>
    </citation>
    <scope>NUCLEOTIDE SEQUENCE [LARGE SCALE GENOMIC DNA]</scope>
    <source>
        <strain evidence="2 3">S5-52</strain>
    </source>
</reference>
<dbReference type="Proteomes" id="UP000502331">
    <property type="component" value="Chromosome"/>
</dbReference>
<dbReference type="RefSeq" id="WP_172512428.1">
    <property type="nucleotide sequence ID" value="NZ_CP032549.1"/>
</dbReference>
<evidence type="ECO:0000256" key="1">
    <source>
        <dbReference type="SAM" id="SignalP"/>
    </source>
</evidence>
<organism evidence="2 3">
    <name type="scientific">Glutamicibacter mishrai</name>
    <dbReference type="NCBI Taxonomy" id="1775880"/>
    <lineage>
        <taxon>Bacteria</taxon>
        <taxon>Bacillati</taxon>
        <taxon>Actinomycetota</taxon>
        <taxon>Actinomycetes</taxon>
        <taxon>Micrococcales</taxon>
        <taxon>Micrococcaceae</taxon>
        <taxon>Glutamicibacter</taxon>
    </lineage>
</organism>
<evidence type="ECO:0000313" key="2">
    <source>
        <dbReference type="EMBL" id="QIV87881.1"/>
    </source>
</evidence>